<evidence type="ECO:0000313" key="3">
    <source>
        <dbReference type="Proteomes" id="UP000092730"/>
    </source>
</evidence>
<evidence type="ECO:0000313" key="2">
    <source>
        <dbReference type="EMBL" id="WVW80675.1"/>
    </source>
</evidence>
<keyword evidence="3" id="KW-1185">Reference proteome</keyword>
<reference evidence="2" key="2">
    <citation type="submission" date="2013-07" db="EMBL/GenBank/DDBJ databases">
        <authorList>
            <consortium name="The Broad Institute Genome Sequencing Platform"/>
            <person name="Cuomo C."/>
            <person name="Litvintseva A."/>
            <person name="Chen Y."/>
            <person name="Heitman J."/>
            <person name="Sun S."/>
            <person name="Springer D."/>
            <person name="Dromer F."/>
            <person name="Young S.K."/>
            <person name="Zeng Q."/>
            <person name="Gargeya S."/>
            <person name="Fitzgerald M."/>
            <person name="Abouelleil A."/>
            <person name="Alvarado L."/>
            <person name="Berlin A.M."/>
            <person name="Chapman S.B."/>
            <person name="Dewar J."/>
            <person name="Goldberg J."/>
            <person name="Griggs A."/>
            <person name="Gujja S."/>
            <person name="Hansen M."/>
            <person name="Howarth C."/>
            <person name="Imamovic A."/>
            <person name="Larimer J."/>
            <person name="McCowan C."/>
            <person name="Murphy C."/>
            <person name="Pearson M."/>
            <person name="Priest M."/>
            <person name="Roberts A."/>
            <person name="Saif S."/>
            <person name="Shea T."/>
            <person name="Sykes S."/>
            <person name="Wortman J."/>
            <person name="Nusbaum C."/>
            <person name="Birren B."/>
        </authorList>
    </citation>
    <scope>NUCLEOTIDE SEQUENCE</scope>
    <source>
        <strain evidence="2">CBS 10118</strain>
    </source>
</reference>
<dbReference type="GeneID" id="30205754"/>
<dbReference type="Proteomes" id="UP000092730">
    <property type="component" value="Chromosome 1"/>
</dbReference>
<dbReference type="EMBL" id="CP144541">
    <property type="protein sequence ID" value="WVW80675.1"/>
    <property type="molecule type" value="Genomic_DNA"/>
</dbReference>
<accession>A0A1B9GFM1</accession>
<proteinExistence type="predicted"/>
<sequence>MSLNPQPEDMTIDQTRSRSPEYCRFEADGNIASLASTLNIQENQRVIILRFRTDLDDVRAVKIVVPFSNDIDYPDLTTWVSWAMNHGVEHPADAVDGHLQRGSMVGFIETAFPDKCEKWRTGLQENAAGWLGDMYNSVVARGDHLEWP</sequence>
<gene>
    <name evidence="1" type="ORF">I302_01355</name>
    <name evidence="2" type="ORF">I302_102661</name>
</gene>
<dbReference type="RefSeq" id="XP_019050912.1">
    <property type="nucleotide sequence ID" value="XM_019188034.1"/>
</dbReference>
<organism evidence="1">
    <name type="scientific">Kwoniella bestiolae CBS 10118</name>
    <dbReference type="NCBI Taxonomy" id="1296100"/>
    <lineage>
        <taxon>Eukaryota</taxon>
        <taxon>Fungi</taxon>
        <taxon>Dikarya</taxon>
        <taxon>Basidiomycota</taxon>
        <taxon>Agaricomycotina</taxon>
        <taxon>Tremellomycetes</taxon>
        <taxon>Tremellales</taxon>
        <taxon>Cryptococcaceae</taxon>
        <taxon>Kwoniella</taxon>
    </lineage>
</organism>
<dbReference type="VEuPathDB" id="FungiDB:I302_01355"/>
<evidence type="ECO:0000313" key="1">
    <source>
        <dbReference type="EMBL" id="OCF29842.1"/>
    </source>
</evidence>
<protein>
    <submittedName>
        <fullName evidence="1">Uncharacterized protein</fullName>
    </submittedName>
</protein>
<dbReference type="AlphaFoldDB" id="A0A1B9GFM1"/>
<name>A0A1B9GFM1_9TREE</name>
<dbReference type="EMBL" id="KI894018">
    <property type="protein sequence ID" value="OCF29842.1"/>
    <property type="molecule type" value="Genomic_DNA"/>
</dbReference>
<dbReference type="KEGG" id="kbi:30205754"/>
<reference evidence="2" key="4">
    <citation type="submission" date="2024-02" db="EMBL/GenBank/DDBJ databases">
        <title>Comparative genomics of Cryptococcus and Kwoniella reveals pathogenesis evolution and contrasting modes of karyotype evolution via chromosome fusion or intercentromeric recombination.</title>
        <authorList>
            <person name="Coelho M.A."/>
            <person name="David-Palma M."/>
            <person name="Shea T."/>
            <person name="Bowers K."/>
            <person name="McGinley-Smith S."/>
            <person name="Mohammad A.W."/>
            <person name="Gnirke A."/>
            <person name="Yurkov A.M."/>
            <person name="Nowrousian M."/>
            <person name="Sun S."/>
            <person name="Cuomo C.A."/>
            <person name="Heitman J."/>
        </authorList>
    </citation>
    <scope>NUCLEOTIDE SEQUENCE</scope>
    <source>
        <strain evidence="2">CBS 10118</strain>
    </source>
</reference>
<reference evidence="1" key="3">
    <citation type="submission" date="2014-01" db="EMBL/GenBank/DDBJ databases">
        <title>Evolution of pathogenesis and genome organization in the Tremellales.</title>
        <authorList>
            <person name="Cuomo C."/>
            <person name="Litvintseva A."/>
            <person name="Heitman J."/>
            <person name="Chen Y."/>
            <person name="Sun S."/>
            <person name="Springer D."/>
            <person name="Dromer F."/>
            <person name="Young S."/>
            <person name="Zeng Q."/>
            <person name="Chapman S."/>
            <person name="Gujja S."/>
            <person name="Saif S."/>
            <person name="Birren B."/>
        </authorList>
    </citation>
    <scope>NUCLEOTIDE SEQUENCE</scope>
    <source>
        <strain evidence="1">CBS 10118</strain>
    </source>
</reference>
<reference evidence="1" key="1">
    <citation type="submission" date="2013-07" db="EMBL/GenBank/DDBJ databases">
        <title>The Genome Sequence of Cryptococcus bestiolae CBS10118.</title>
        <authorList>
            <consortium name="The Broad Institute Genome Sequencing Platform"/>
            <person name="Cuomo C."/>
            <person name="Litvintseva A."/>
            <person name="Chen Y."/>
            <person name="Heitman J."/>
            <person name="Sun S."/>
            <person name="Springer D."/>
            <person name="Dromer F."/>
            <person name="Young S.K."/>
            <person name="Zeng Q."/>
            <person name="Gargeya S."/>
            <person name="Fitzgerald M."/>
            <person name="Abouelleil A."/>
            <person name="Alvarado L."/>
            <person name="Berlin A.M."/>
            <person name="Chapman S.B."/>
            <person name="Dewar J."/>
            <person name="Goldberg J."/>
            <person name="Griggs A."/>
            <person name="Gujja S."/>
            <person name="Hansen M."/>
            <person name="Howarth C."/>
            <person name="Imamovic A."/>
            <person name="Larimer J."/>
            <person name="McCowan C."/>
            <person name="Murphy C."/>
            <person name="Pearson M."/>
            <person name="Priest M."/>
            <person name="Roberts A."/>
            <person name="Saif S."/>
            <person name="Shea T."/>
            <person name="Sykes S."/>
            <person name="Wortman J."/>
            <person name="Nusbaum C."/>
            <person name="Birren B."/>
        </authorList>
    </citation>
    <scope>NUCLEOTIDE SEQUENCE [LARGE SCALE GENOMIC DNA]</scope>
    <source>
        <strain evidence="1">CBS 10118</strain>
    </source>
</reference>